<feature type="signal peptide" evidence="2">
    <location>
        <begin position="1"/>
        <end position="18"/>
    </location>
</feature>
<feature type="transmembrane region" description="Helical" evidence="1">
    <location>
        <begin position="217"/>
        <end position="240"/>
    </location>
</feature>
<dbReference type="PANTHER" id="PTHR33748:SF4">
    <property type="entry name" value="MOLO-1"/>
    <property type="match status" value="1"/>
</dbReference>
<evidence type="ECO:0000256" key="2">
    <source>
        <dbReference type="SAM" id="SignalP"/>
    </source>
</evidence>
<evidence type="ECO:0000313" key="3">
    <source>
        <dbReference type="EMBL" id="CAD5216072.1"/>
    </source>
</evidence>
<feature type="chain" id="PRO_5036221130" evidence="2">
    <location>
        <begin position="19"/>
        <end position="313"/>
    </location>
</feature>
<organism evidence="3 4">
    <name type="scientific">Bursaphelenchus okinawaensis</name>
    <dbReference type="NCBI Taxonomy" id="465554"/>
    <lineage>
        <taxon>Eukaryota</taxon>
        <taxon>Metazoa</taxon>
        <taxon>Ecdysozoa</taxon>
        <taxon>Nematoda</taxon>
        <taxon>Chromadorea</taxon>
        <taxon>Rhabditida</taxon>
        <taxon>Tylenchina</taxon>
        <taxon>Tylenchomorpha</taxon>
        <taxon>Aphelenchoidea</taxon>
        <taxon>Aphelenchoididae</taxon>
        <taxon>Bursaphelenchus</taxon>
    </lineage>
</organism>
<dbReference type="Proteomes" id="UP000614601">
    <property type="component" value="Unassembled WGS sequence"/>
</dbReference>
<keyword evidence="1" id="KW-0812">Transmembrane</keyword>
<dbReference type="AlphaFoldDB" id="A0A811KKR6"/>
<name>A0A811KKR6_9BILA</name>
<dbReference type="Proteomes" id="UP000783686">
    <property type="component" value="Unassembled WGS sequence"/>
</dbReference>
<keyword evidence="2" id="KW-0732">Signal</keyword>
<keyword evidence="1" id="KW-0472">Membrane</keyword>
<keyword evidence="4" id="KW-1185">Reference proteome</keyword>
<evidence type="ECO:0000256" key="1">
    <source>
        <dbReference type="SAM" id="Phobius"/>
    </source>
</evidence>
<evidence type="ECO:0000313" key="4">
    <source>
        <dbReference type="Proteomes" id="UP000614601"/>
    </source>
</evidence>
<dbReference type="InterPro" id="IPR033438">
    <property type="entry name" value="MOLO1"/>
</dbReference>
<dbReference type="OrthoDB" id="8062037at2759"/>
<dbReference type="PANTHER" id="PTHR33748">
    <property type="entry name" value="PROTEIN CBG04600"/>
    <property type="match status" value="1"/>
</dbReference>
<protein>
    <submittedName>
        <fullName evidence="3">Uncharacterized protein</fullName>
    </submittedName>
</protein>
<proteinExistence type="predicted"/>
<comment type="caution">
    <text evidence="3">The sequence shown here is derived from an EMBL/GenBank/DDBJ whole genome shotgun (WGS) entry which is preliminary data.</text>
</comment>
<dbReference type="Gene3D" id="3.10.310.50">
    <property type="match status" value="1"/>
</dbReference>
<dbReference type="Pfam" id="PF17175">
    <property type="entry name" value="MOLO1"/>
    <property type="match status" value="1"/>
</dbReference>
<dbReference type="EMBL" id="CAJFCW020000003">
    <property type="protein sequence ID" value="CAG9105258.1"/>
    <property type="molecule type" value="Genomic_DNA"/>
</dbReference>
<dbReference type="GO" id="GO:0005892">
    <property type="term" value="C:acetylcholine-gated channel complex"/>
    <property type="evidence" value="ECO:0007669"/>
    <property type="project" value="InterPro"/>
</dbReference>
<accession>A0A811KKR6</accession>
<gene>
    <name evidence="3" type="ORF">BOKJ2_LOCUS6410</name>
</gene>
<sequence length="313" mass="35278">MQYIWLVLCSLIWRLVRAGKDWTNSGYPDIRGPTFGQCNVNISTTQILYLCDPDQILSSGDRIRLNIMMEKLAVDTPCPCQRRSQCSSGSNRITSFHGFIVSIALVNNLQMNFHSPSEQQLTDRAGSFCKTLEGRWALGDCGNSVLIFVWQHYKKLIIWPARLAERYVTLEERKRIISNVNDLIQTDRWAEALETVVADIETELKGEPEDRVDTGTLSLIIAVGVASLLTILITCCVCAFRCCGNLTPEDDTKSLSHNDSSFASSLNQKPFVRNNFVRRSESRSPKFPLRSATLSLEPQPINFYVEPSDTTMV</sequence>
<dbReference type="EMBL" id="CAJFDH010000003">
    <property type="protein sequence ID" value="CAD5216072.1"/>
    <property type="molecule type" value="Genomic_DNA"/>
</dbReference>
<keyword evidence="1" id="KW-1133">Transmembrane helix</keyword>
<reference evidence="3" key="1">
    <citation type="submission" date="2020-09" db="EMBL/GenBank/DDBJ databases">
        <authorList>
            <person name="Kikuchi T."/>
        </authorList>
    </citation>
    <scope>NUCLEOTIDE SEQUENCE</scope>
    <source>
        <strain evidence="3">SH1</strain>
    </source>
</reference>